<accession>A0A9P6TA22</accession>
<reference evidence="2" key="1">
    <citation type="submission" date="2013-11" db="EMBL/GenBank/DDBJ databases">
        <title>Genome sequence of the fusiform rust pathogen reveals effectors for host alternation and coevolution with pine.</title>
        <authorList>
            <consortium name="DOE Joint Genome Institute"/>
            <person name="Smith K."/>
            <person name="Pendleton A."/>
            <person name="Kubisiak T."/>
            <person name="Anderson C."/>
            <person name="Salamov A."/>
            <person name="Aerts A."/>
            <person name="Riley R."/>
            <person name="Clum A."/>
            <person name="Lindquist E."/>
            <person name="Ence D."/>
            <person name="Campbell M."/>
            <person name="Kronenberg Z."/>
            <person name="Feau N."/>
            <person name="Dhillon B."/>
            <person name="Hamelin R."/>
            <person name="Burleigh J."/>
            <person name="Smith J."/>
            <person name="Yandell M."/>
            <person name="Nelson C."/>
            <person name="Grigoriev I."/>
            <person name="Davis J."/>
        </authorList>
    </citation>
    <scope>NUCLEOTIDE SEQUENCE</scope>
    <source>
        <strain evidence="2">G11</strain>
    </source>
</reference>
<sequence>MPDSHPMKRLIIKALETTPKSHKSAIHLLLGRDELFSYANTNSEVIHPFPGRPWDTPLGTIANIENPREKVKTQVEQLRRDGVEILFTDGSFMENVGSAAAAVTDHYTRRVSLGPKMGISKYEAEAWGSTPTLKQTAKASSGSISGTEPPTAGTSSQKQDES</sequence>
<dbReference type="EMBL" id="MU167300">
    <property type="protein sequence ID" value="KAG0144219.1"/>
    <property type="molecule type" value="Genomic_DNA"/>
</dbReference>
<evidence type="ECO:0000313" key="2">
    <source>
        <dbReference type="EMBL" id="KAG0144219.1"/>
    </source>
</evidence>
<protein>
    <submittedName>
        <fullName evidence="2">Uncharacterized protein</fullName>
    </submittedName>
</protein>
<dbReference type="AlphaFoldDB" id="A0A9P6TA22"/>
<feature type="compositionally biased region" description="Polar residues" evidence="1">
    <location>
        <begin position="129"/>
        <end position="162"/>
    </location>
</feature>
<feature type="region of interest" description="Disordered" evidence="1">
    <location>
        <begin position="127"/>
        <end position="162"/>
    </location>
</feature>
<evidence type="ECO:0000313" key="3">
    <source>
        <dbReference type="Proteomes" id="UP000886653"/>
    </source>
</evidence>
<organism evidence="2 3">
    <name type="scientific">Cronartium quercuum f. sp. fusiforme G11</name>
    <dbReference type="NCBI Taxonomy" id="708437"/>
    <lineage>
        <taxon>Eukaryota</taxon>
        <taxon>Fungi</taxon>
        <taxon>Dikarya</taxon>
        <taxon>Basidiomycota</taxon>
        <taxon>Pucciniomycotina</taxon>
        <taxon>Pucciniomycetes</taxon>
        <taxon>Pucciniales</taxon>
        <taxon>Coleosporiaceae</taxon>
        <taxon>Cronartium</taxon>
    </lineage>
</organism>
<evidence type="ECO:0000256" key="1">
    <source>
        <dbReference type="SAM" id="MobiDB-lite"/>
    </source>
</evidence>
<dbReference type="Proteomes" id="UP000886653">
    <property type="component" value="Unassembled WGS sequence"/>
</dbReference>
<gene>
    <name evidence="2" type="ORF">CROQUDRAFT_95329</name>
</gene>
<proteinExistence type="predicted"/>
<keyword evidence="3" id="KW-1185">Reference proteome</keyword>
<comment type="caution">
    <text evidence="2">The sequence shown here is derived from an EMBL/GenBank/DDBJ whole genome shotgun (WGS) entry which is preliminary data.</text>
</comment>
<name>A0A9P6TA22_9BASI</name>